<sequence>MNTIRETLGGGISNGGACGLVPEYTRDSKDIHEALHLVTADVPACPVGGFP</sequence>
<accession>A0AAP6XQ53</accession>
<evidence type="ECO:0000313" key="1">
    <source>
        <dbReference type="EMBL" id="NJJ05010.1"/>
    </source>
</evidence>
<organism evidence="1 2">
    <name type="scientific">Corynebacterium coyleae</name>
    <dbReference type="NCBI Taxonomy" id="53374"/>
    <lineage>
        <taxon>Bacteria</taxon>
        <taxon>Bacillati</taxon>
        <taxon>Actinomycetota</taxon>
        <taxon>Actinomycetes</taxon>
        <taxon>Mycobacteriales</taxon>
        <taxon>Corynebacteriaceae</taxon>
        <taxon>Corynebacterium</taxon>
    </lineage>
</organism>
<dbReference type="Proteomes" id="UP000591626">
    <property type="component" value="Unassembled WGS sequence"/>
</dbReference>
<dbReference type="AlphaFoldDB" id="A0AAP6XQ53"/>
<proteinExistence type="predicted"/>
<evidence type="ECO:0000313" key="2">
    <source>
        <dbReference type="Proteomes" id="UP000591626"/>
    </source>
</evidence>
<name>A0AAP6XQ53_9CORY</name>
<comment type="caution">
    <text evidence="1">The sequence shown here is derived from an EMBL/GenBank/DDBJ whole genome shotgun (WGS) entry which is preliminary data.</text>
</comment>
<gene>
    <name evidence="1" type="ORF">HC138_11790</name>
</gene>
<reference evidence="1 2" key="1">
    <citation type="submission" date="2020-03" db="EMBL/GenBank/DDBJ databases">
        <title>Draft genome sequences of bacterial isolates from the female urobiome.</title>
        <authorList>
            <person name="Miller-Ensminger T."/>
            <person name="Wolfe A.J."/>
            <person name="Putonti C."/>
        </authorList>
    </citation>
    <scope>NUCLEOTIDE SEQUENCE [LARGE SCALE GENOMIC DNA]</scope>
    <source>
        <strain evidence="1 2">UMB8490</strain>
    </source>
</reference>
<dbReference type="EMBL" id="JAAUVV010000040">
    <property type="protein sequence ID" value="NJJ05010.1"/>
    <property type="molecule type" value="Genomic_DNA"/>
</dbReference>
<protein>
    <submittedName>
        <fullName evidence="1">Uncharacterized protein</fullName>
    </submittedName>
</protein>